<feature type="compositionally biased region" description="Polar residues" evidence="1">
    <location>
        <begin position="1"/>
        <end position="19"/>
    </location>
</feature>
<dbReference type="Proteomes" id="UP000237144">
    <property type="component" value="Unassembled WGS sequence"/>
</dbReference>
<evidence type="ECO:0000313" key="3">
    <source>
        <dbReference type="Proteomes" id="UP000237144"/>
    </source>
</evidence>
<reference evidence="2 3" key="1">
    <citation type="journal article" date="2018" name="Front. Microbiol.">
        <title>Prospects for Fungal Bioremediation of Acidic Radioactive Waste Sites: Characterization and Genome Sequence of Rhodotorula taiwanensis MD1149.</title>
        <authorList>
            <person name="Tkavc R."/>
            <person name="Matrosova V.Y."/>
            <person name="Grichenko O.E."/>
            <person name="Gostincar C."/>
            <person name="Volpe R.P."/>
            <person name="Klimenkova P."/>
            <person name="Gaidamakova E.K."/>
            <person name="Zhou C.E."/>
            <person name="Stewart B.J."/>
            <person name="Lyman M.G."/>
            <person name="Malfatti S.A."/>
            <person name="Rubinfeld B."/>
            <person name="Courtot M."/>
            <person name="Singh J."/>
            <person name="Dalgard C.L."/>
            <person name="Hamilton T."/>
            <person name="Frey K.G."/>
            <person name="Gunde-Cimerman N."/>
            <person name="Dugan L."/>
            <person name="Daly M.J."/>
        </authorList>
    </citation>
    <scope>NUCLEOTIDE SEQUENCE [LARGE SCALE GENOMIC DNA]</scope>
    <source>
        <strain evidence="2 3">MD1149</strain>
    </source>
</reference>
<feature type="compositionally biased region" description="Basic and acidic residues" evidence="1">
    <location>
        <begin position="115"/>
        <end position="124"/>
    </location>
</feature>
<sequence length="244" mass="25675">MSSTTARASTTPEGISLNSFLGKPPFSPAHSTLLEKIRLASSSGTSSDDPVVKAYSDIVYLNYISLGFSLSFEPSGGYKPGRTTDLEEVRTEAENERLACVGVDVYNQEEGGGDDGDKTSNDAKARKRKGPGAEYSPFPLFPILLPAAAVGGSGTDAKPFPLVPSTIGKEVVSRYGEPARKGGGESGTSMGVWTEWTAEGIMLEWRSTGLGAWEKGGEAKWSVLSLFQGGKEAGEDPEDGKVGI</sequence>
<evidence type="ECO:0000256" key="1">
    <source>
        <dbReference type="SAM" id="MobiDB-lite"/>
    </source>
</evidence>
<dbReference type="AlphaFoldDB" id="A0A2S5BH39"/>
<keyword evidence="3" id="KW-1185">Reference proteome</keyword>
<gene>
    <name evidence="2" type="ORF">BMF94_0812</name>
</gene>
<accession>A0A2S5BH39</accession>
<dbReference type="OrthoDB" id="2224399at2759"/>
<evidence type="ECO:0000313" key="2">
    <source>
        <dbReference type="EMBL" id="POY76089.1"/>
    </source>
</evidence>
<organism evidence="2 3">
    <name type="scientific">Rhodotorula taiwanensis</name>
    <dbReference type="NCBI Taxonomy" id="741276"/>
    <lineage>
        <taxon>Eukaryota</taxon>
        <taxon>Fungi</taxon>
        <taxon>Dikarya</taxon>
        <taxon>Basidiomycota</taxon>
        <taxon>Pucciniomycotina</taxon>
        <taxon>Microbotryomycetes</taxon>
        <taxon>Sporidiobolales</taxon>
        <taxon>Sporidiobolaceae</taxon>
        <taxon>Rhodotorula</taxon>
    </lineage>
</organism>
<feature type="region of interest" description="Disordered" evidence="1">
    <location>
        <begin position="1"/>
        <end position="21"/>
    </location>
</feature>
<name>A0A2S5BH39_9BASI</name>
<proteinExistence type="predicted"/>
<feature type="region of interest" description="Disordered" evidence="1">
    <location>
        <begin position="104"/>
        <end position="131"/>
    </location>
</feature>
<dbReference type="EMBL" id="PJQD01000008">
    <property type="protein sequence ID" value="POY76089.1"/>
    <property type="molecule type" value="Genomic_DNA"/>
</dbReference>
<comment type="caution">
    <text evidence="2">The sequence shown here is derived from an EMBL/GenBank/DDBJ whole genome shotgun (WGS) entry which is preliminary data.</text>
</comment>
<protein>
    <submittedName>
        <fullName evidence="2">Uncharacterized protein</fullName>
    </submittedName>
</protein>